<dbReference type="InterPro" id="IPR039420">
    <property type="entry name" value="WalR-like"/>
</dbReference>
<evidence type="ECO:0000259" key="11">
    <source>
        <dbReference type="PROSITE" id="PS51755"/>
    </source>
</evidence>
<organism evidence="12 13">
    <name type="scientific">Bacillus cereus</name>
    <dbReference type="NCBI Taxonomy" id="1396"/>
    <lineage>
        <taxon>Bacteria</taxon>
        <taxon>Bacillati</taxon>
        <taxon>Bacillota</taxon>
        <taxon>Bacilli</taxon>
        <taxon>Bacillales</taxon>
        <taxon>Bacillaceae</taxon>
        <taxon>Bacillus</taxon>
        <taxon>Bacillus cereus group</taxon>
    </lineage>
</organism>
<dbReference type="GO" id="GO:0005737">
    <property type="term" value="C:cytoplasm"/>
    <property type="evidence" value="ECO:0007669"/>
    <property type="project" value="UniProtKB-SubCell"/>
</dbReference>
<evidence type="ECO:0000256" key="6">
    <source>
        <dbReference type="ARBA" id="ARBA00023125"/>
    </source>
</evidence>
<evidence type="ECO:0000256" key="1">
    <source>
        <dbReference type="ARBA" id="ARBA00004496"/>
    </source>
</evidence>
<accession>A0ABD7RCH2</accession>
<keyword evidence="3 8" id="KW-0597">Phosphoprotein</keyword>
<dbReference type="InterPro" id="IPR001867">
    <property type="entry name" value="OmpR/PhoB-type_DNA-bd"/>
</dbReference>
<feature type="domain" description="OmpR/PhoB-type" evidence="11">
    <location>
        <begin position="130"/>
        <end position="227"/>
    </location>
</feature>
<dbReference type="SMART" id="SM00862">
    <property type="entry name" value="Trans_reg_C"/>
    <property type="match status" value="1"/>
</dbReference>
<dbReference type="RefSeq" id="WP_080478582.1">
    <property type="nucleotide sequence ID" value="NZ_CP012691.1"/>
</dbReference>
<dbReference type="EMBL" id="VDDR01000010">
    <property type="protein sequence ID" value="TNB96307.1"/>
    <property type="molecule type" value="Genomic_DNA"/>
</dbReference>
<name>A0ABD7RCH2_BACCE</name>
<dbReference type="SUPFAM" id="SSF52172">
    <property type="entry name" value="CheY-like"/>
    <property type="match status" value="1"/>
</dbReference>
<protein>
    <submittedName>
        <fullName evidence="12">Response regulator transcription factor</fullName>
    </submittedName>
</protein>
<sequence length="227" mass="26726">MENTYKLLIIEDDKDMAQALQNVLVKWKFETVICRDFDNILTIFGNEEPHIVLMDINIPSFDGFYWCKKIREISSVPIIFCSSRNSNMDIVMAINNGGDDYIQKPFDSHVLVAKLQAIIRRTYEYRTTESQLIESNDVILNLNDTKIYYQDQSLELTKNEFRILKTLMENKGEVVSRDNLMRRLWNDDIYVNENTLTVNINRLRNRLEGINVYDFILTKKGMGYIIQ</sequence>
<dbReference type="Gene3D" id="1.10.10.10">
    <property type="entry name" value="Winged helix-like DNA-binding domain superfamily/Winged helix DNA-binding domain"/>
    <property type="match status" value="1"/>
</dbReference>
<evidence type="ECO:0000313" key="13">
    <source>
        <dbReference type="Proteomes" id="UP000309400"/>
    </source>
</evidence>
<dbReference type="InterPro" id="IPR036388">
    <property type="entry name" value="WH-like_DNA-bd_sf"/>
</dbReference>
<keyword evidence="7" id="KW-0804">Transcription</keyword>
<dbReference type="Proteomes" id="UP000309400">
    <property type="component" value="Unassembled WGS sequence"/>
</dbReference>
<dbReference type="InterPro" id="IPR011006">
    <property type="entry name" value="CheY-like_superfamily"/>
</dbReference>
<comment type="caution">
    <text evidence="12">The sequence shown here is derived from an EMBL/GenBank/DDBJ whole genome shotgun (WGS) entry which is preliminary data.</text>
</comment>
<keyword evidence="5" id="KW-0805">Transcription regulation</keyword>
<dbReference type="AlphaFoldDB" id="A0ABD7RCH2"/>
<dbReference type="PROSITE" id="PS50110">
    <property type="entry name" value="RESPONSE_REGULATORY"/>
    <property type="match status" value="1"/>
</dbReference>
<dbReference type="CDD" id="cd00383">
    <property type="entry name" value="trans_reg_C"/>
    <property type="match status" value="1"/>
</dbReference>
<feature type="domain" description="Response regulatory" evidence="10">
    <location>
        <begin position="6"/>
        <end position="119"/>
    </location>
</feature>
<evidence type="ECO:0000256" key="4">
    <source>
        <dbReference type="ARBA" id="ARBA00023012"/>
    </source>
</evidence>
<dbReference type="Pfam" id="PF00072">
    <property type="entry name" value="Response_reg"/>
    <property type="match status" value="1"/>
</dbReference>
<dbReference type="SMART" id="SM00448">
    <property type="entry name" value="REC"/>
    <property type="match status" value="1"/>
</dbReference>
<evidence type="ECO:0000313" key="12">
    <source>
        <dbReference type="EMBL" id="TNB96307.1"/>
    </source>
</evidence>
<evidence type="ECO:0000256" key="7">
    <source>
        <dbReference type="ARBA" id="ARBA00023163"/>
    </source>
</evidence>
<keyword evidence="6 9" id="KW-0238">DNA-binding</keyword>
<dbReference type="InterPro" id="IPR001789">
    <property type="entry name" value="Sig_transdc_resp-reg_receiver"/>
</dbReference>
<proteinExistence type="predicted"/>
<dbReference type="GO" id="GO:0003677">
    <property type="term" value="F:DNA binding"/>
    <property type="evidence" value="ECO:0007669"/>
    <property type="project" value="UniProtKB-UniRule"/>
</dbReference>
<evidence type="ECO:0000259" key="10">
    <source>
        <dbReference type="PROSITE" id="PS50110"/>
    </source>
</evidence>
<keyword evidence="2" id="KW-0963">Cytoplasm</keyword>
<feature type="DNA-binding region" description="OmpR/PhoB-type" evidence="9">
    <location>
        <begin position="130"/>
        <end position="227"/>
    </location>
</feature>
<dbReference type="PROSITE" id="PS51755">
    <property type="entry name" value="OMPR_PHOB"/>
    <property type="match status" value="1"/>
</dbReference>
<dbReference type="SUPFAM" id="SSF46894">
    <property type="entry name" value="C-terminal effector domain of the bipartite response regulators"/>
    <property type="match status" value="1"/>
</dbReference>
<dbReference type="Pfam" id="PF00486">
    <property type="entry name" value="Trans_reg_C"/>
    <property type="match status" value="1"/>
</dbReference>
<comment type="subcellular location">
    <subcellularLocation>
        <location evidence="1">Cytoplasm</location>
    </subcellularLocation>
</comment>
<evidence type="ECO:0000256" key="5">
    <source>
        <dbReference type="ARBA" id="ARBA00023015"/>
    </source>
</evidence>
<evidence type="ECO:0000256" key="3">
    <source>
        <dbReference type="ARBA" id="ARBA00022553"/>
    </source>
</evidence>
<dbReference type="InterPro" id="IPR016032">
    <property type="entry name" value="Sig_transdc_resp-reg_C-effctor"/>
</dbReference>
<feature type="modified residue" description="4-aspartylphosphate" evidence="8">
    <location>
        <position position="55"/>
    </location>
</feature>
<reference evidence="12 13" key="1">
    <citation type="submission" date="2019-06" db="EMBL/GenBank/DDBJ databases">
        <title>Biocontrol Bacillus strains from Vietnam.</title>
        <authorList>
            <person name="Borriss R."/>
            <person name="Lasch P."/>
            <person name="Thanh Tam L.T."/>
        </authorList>
    </citation>
    <scope>NUCLEOTIDE SEQUENCE [LARGE SCALE GENOMIC DNA]</scope>
    <source>
        <strain evidence="12 13">A8</strain>
    </source>
</reference>
<dbReference type="PANTHER" id="PTHR48111:SF43">
    <property type="entry name" value="STAGE 0 SPORULATION PROTEIN A HOMOLOG"/>
    <property type="match status" value="1"/>
</dbReference>
<evidence type="ECO:0000256" key="2">
    <source>
        <dbReference type="ARBA" id="ARBA00022490"/>
    </source>
</evidence>
<dbReference type="Gene3D" id="3.40.50.2300">
    <property type="match status" value="1"/>
</dbReference>
<gene>
    <name evidence="12" type="ORF">FHG65_18950</name>
</gene>
<evidence type="ECO:0000256" key="9">
    <source>
        <dbReference type="PROSITE-ProRule" id="PRU01091"/>
    </source>
</evidence>
<evidence type="ECO:0000256" key="8">
    <source>
        <dbReference type="PROSITE-ProRule" id="PRU00169"/>
    </source>
</evidence>
<keyword evidence="4" id="KW-0902">Two-component regulatory system</keyword>
<dbReference type="GO" id="GO:0006355">
    <property type="term" value="P:regulation of DNA-templated transcription"/>
    <property type="evidence" value="ECO:0007669"/>
    <property type="project" value="UniProtKB-ARBA"/>
</dbReference>
<dbReference type="GO" id="GO:0000160">
    <property type="term" value="P:phosphorelay signal transduction system"/>
    <property type="evidence" value="ECO:0007669"/>
    <property type="project" value="UniProtKB-KW"/>
</dbReference>
<dbReference type="PANTHER" id="PTHR48111">
    <property type="entry name" value="REGULATOR OF RPOS"/>
    <property type="match status" value="1"/>
</dbReference>